<dbReference type="Gene3D" id="1.10.510.10">
    <property type="entry name" value="Transferase(Phosphotransferase) domain 1"/>
    <property type="match status" value="1"/>
</dbReference>
<accession>A0A346XSM1</accession>
<dbReference type="AlphaFoldDB" id="A0A346XSM1"/>
<dbReference type="KEGG" id="euz:DVS28_a0511"/>
<evidence type="ECO:0000256" key="2">
    <source>
        <dbReference type="SAM" id="MobiDB-lite"/>
    </source>
</evidence>
<evidence type="ECO:0000313" key="5">
    <source>
        <dbReference type="Proteomes" id="UP000264006"/>
    </source>
</evidence>
<dbReference type="InterPro" id="IPR052751">
    <property type="entry name" value="Plant_MAPKKK"/>
</dbReference>
<dbReference type="CDD" id="cd14014">
    <property type="entry name" value="STKc_PknB_like"/>
    <property type="match status" value="1"/>
</dbReference>
<dbReference type="InterPro" id="IPR017441">
    <property type="entry name" value="Protein_kinase_ATP_BS"/>
</dbReference>
<keyword evidence="1" id="KW-0547">Nucleotide-binding</keyword>
<dbReference type="PANTHER" id="PTHR48011:SF4">
    <property type="entry name" value="MITOGEN-ACTIVATED PROTEIN KINASE KINASE KINASE 19"/>
    <property type="match status" value="1"/>
</dbReference>
<keyword evidence="4" id="KW-0418">Kinase</keyword>
<name>A0A346XSM1_9ACTN</name>
<dbReference type="Proteomes" id="UP000264006">
    <property type="component" value="Chromosome"/>
</dbReference>
<dbReference type="GO" id="GO:0004674">
    <property type="term" value="F:protein serine/threonine kinase activity"/>
    <property type="evidence" value="ECO:0007669"/>
    <property type="project" value="UniProtKB-KW"/>
</dbReference>
<dbReference type="InterPro" id="IPR000719">
    <property type="entry name" value="Prot_kinase_dom"/>
</dbReference>
<dbReference type="PROSITE" id="PS00107">
    <property type="entry name" value="PROTEIN_KINASE_ATP"/>
    <property type="match status" value="1"/>
</dbReference>
<dbReference type="SUPFAM" id="SSF56112">
    <property type="entry name" value="Protein kinase-like (PK-like)"/>
    <property type="match status" value="1"/>
</dbReference>
<feature type="binding site" evidence="1">
    <location>
        <position position="32"/>
    </location>
    <ligand>
        <name>ATP</name>
        <dbReference type="ChEBI" id="CHEBI:30616"/>
    </ligand>
</feature>
<dbReference type="Gene3D" id="3.30.200.20">
    <property type="entry name" value="Phosphorylase Kinase, domain 1"/>
    <property type="match status" value="1"/>
</dbReference>
<keyword evidence="4" id="KW-0723">Serine/threonine-protein kinase</keyword>
<dbReference type="GO" id="GO:0007165">
    <property type="term" value="P:signal transduction"/>
    <property type="evidence" value="ECO:0007669"/>
    <property type="project" value="TreeGrafter"/>
</dbReference>
<feature type="region of interest" description="Disordered" evidence="2">
    <location>
        <begin position="1"/>
        <end position="21"/>
    </location>
</feature>
<evidence type="ECO:0000313" key="4">
    <source>
        <dbReference type="EMBL" id="AXV05218.1"/>
    </source>
</evidence>
<keyword evidence="5" id="KW-1185">Reference proteome</keyword>
<evidence type="ECO:0000256" key="1">
    <source>
        <dbReference type="PROSITE-ProRule" id="PRU10141"/>
    </source>
</evidence>
<reference evidence="4 5" key="1">
    <citation type="submission" date="2018-09" db="EMBL/GenBank/DDBJ databases">
        <title>Complete genome sequence of Euzebya sp. DY32-46 isolated from seawater of Pacific Ocean.</title>
        <authorList>
            <person name="Xu L."/>
            <person name="Wu Y.-H."/>
            <person name="Xu X.-W."/>
        </authorList>
    </citation>
    <scope>NUCLEOTIDE SEQUENCE [LARGE SCALE GENOMIC DNA]</scope>
    <source>
        <strain evidence="4 5">DY32-46</strain>
    </source>
</reference>
<proteinExistence type="predicted"/>
<evidence type="ECO:0000259" key="3">
    <source>
        <dbReference type="PROSITE" id="PS50011"/>
    </source>
</evidence>
<keyword evidence="4" id="KW-0808">Transferase</keyword>
<dbReference type="GO" id="GO:0005524">
    <property type="term" value="F:ATP binding"/>
    <property type="evidence" value="ECO:0007669"/>
    <property type="project" value="UniProtKB-UniRule"/>
</dbReference>
<gene>
    <name evidence="4" type="ORF">DVS28_a0511</name>
</gene>
<dbReference type="PANTHER" id="PTHR48011">
    <property type="entry name" value="CCR4-NOT TRANSCRIPTIONAL COMPLEX SUBUNIT CAF120-RELATED"/>
    <property type="match status" value="1"/>
</dbReference>
<keyword evidence="1" id="KW-0067">ATP-binding</keyword>
<dbReference type="EMBL" id="CP031165">
    <property type="protein sequence ID" value="AXV05218.1"/>
    <property type="molecule type" value="Genomic_DNA"/>
</dbReference>
<dbReference type="PROSITE" id="PS50011">
    <property type="entry name" value="PROTEIN_KINASE_DOM"/>
    <property type="match status" value="1"/>
</dbReference>
<organism evidence="4 5">
    <name type="scientific">Euzebya pacifica</name>
    <dbReference type="NCBI Taxonomy" id="1608957"/>
    <lineage>
        <taxon>Bacteria</taxon>
        <taxon>Bacillati</taxon>
        <taxon>Actinomycetota</taxon>
        <taxon>Nitriliruptoria</taxon>
        <taxon>Euzebyales</taxon>
    </lineage>
</organism>
<protein>
    <submittedName>
        <fullName evidence="4">Serine/threonine protein kinase</fullName>
    </submittedName>
</protein>
<dbReference type="InterPro" id="IPR011009">
    <property type="entry name" value="Kinase-like_dom_sf"/>
</dbReference>
<dbReference type="Pfam" id="PF00069">
    <property type="entry name" value="Pkinase"/>
    <property type="match status" value="1"/>
</dbReference>
<feature type="domain" description="Protein kinase" evidence="3">
    <location>
        <begin position="1"/>
        <end position="262"/>
    </location>
</feature>
<sequence>MEALGGGSHGQVHKAMPPERLGLGGAEPVALKVFDRATDHAEFERVVEEVKVYAAAASGCEQLAPMFDVGRHGERLYLAMAYYPMGSLASRRGEMNPIDVVKVMADAARGAHALHEAGMVHREIKPANVFLTGQSTGVLADLGLAHVVSPGQTVTGLGVSSLATMEPGLVRGETSARASDIWSLGATLHWGLTGHGVFANLPESNLIAALRHIMTATPDVQGDGLPEPVQAILRRCLAADRMERYSTAQELADDLDEVEGLVNA</sequence>